<dbReference type="InterPro" id="IPR052342">
    <property type="entry name" value="MCH/BMMD"/>
</dbReference>
<dbReference type="Pfam" id="PF01575">
    <property type="entry name" value="MaoC_dehydratas"/>
    <property type="match status" value="1"/>
</dbReference>
<name>A0ABX1MGU1_9RHOO</name>
<dbReference type="PANTHER" id="PTHR43664">
    <property type="entry name" value="MONOAMINE OXIDASE-RELATED"/>
    <property type="match status" value="1"/>
</dbReference>
<dbReference type="Proteomes" id="UP000652074">
    <property type="component" value="Unassembled WGS sequence"/>
</dbReference>
<evidence type="ECO:0000259" key="1">
    <source>
        <dbReference type="Pfam" id="PF01575"/>
    </source>
</evidence>
<dbReference type="InterPro" id="IPR029069">
    <property type="entry name" value="HotDog_dom_sf"/>
</dbReference>
<evidence type="ECO:0000313" key="3">
    <source>
        <dbReference type="Proteomes" id="UP000652074"/>
    </source>
</evidence>
<proteinExistence type="predicted"/>
<gene>
    <name evidence="2" type="ORF">GPA26_01385</name>
</gene>
<organism evidence="2 3">
    <name type="scientific">Aromatoleum petrolei</name>
    <dbReference type="NCBI Taxonomy" id="76116"/>
    <lineage>
        <taxon>Bacteria</taxon>
        <taxon>Pseudomonadati</taxon>
        <taxon>Pseudomonadota</taxon>
        <taxon>Betaproteobacteria</taxon>
        <taxon>Rhodocyclales</taxon>
        <taxon>Rhodocyclaceae</taxon>
        <taxon>Aromatoleum</taxon>
    </lineage>
</organism>
<accession>A0ABX1MGU1</accession>
<dbReference type="PANTHER" id="PTHR43664:SF1">
    <property type="entry name" value="BETA-METHYLMALYL-COA DEHYDRATASE"/>
    <property type="match status" value="1"/>
</dbReference>
<protein>
    <submittedName>
        <fullName evidence="2">Acyl dehydratase</fullName>
    </submittedName>
</protein>
<dbReference type="Gene3D" id="3.10.129.10">
    <property type="entry name" value="Hotdog Thioesterase"/>
    <property type="match status" value="1"/>
</dbReference>
<evidence type="ECO:0000313" key="2">
    <source>
        <dbReference type="EMBL" id="NMF87125.1"/>
    </source>
</evidence>
<dbReference type="EMBL" id="WTVR01000002">
    <property type="protein sequence ID" value="NMF87125.1"/>
    <property type="molecule type" value="Genomic_DNA"/>
</dbReference>
<dbReference type="SUPFAM" id="SSF54637">
    <property type="entry name" value="Thioesterase/thiol ester dehydrase-isomerase"/>
    <property type="match status" value="1"/>
</dbReference>
<keyword evidence="3" id="KW-1185">Reference proteome</keyword>
<sequence>MQAKTVPWMERYFEDYTVGEVVEFGDYPVTEEEIVSFAKAYDPQSFHTDPEAAKGSHFGGLVGSGWMTGAIVMRLYCDHFIPRNSAMGSPGIDKVRWLLPVRPGDRLRARATILAAARSRSKPNRGVVTILQEAVNQRGETVMSYEGKAMFKCREHDPLTVTRD</sequence>
<comment type="caution">
    <text evidence="2">The sequence shown here is derived from an EMBL/GenBank/DDBJ whole genome shotgun (WGS) entry which is preliminary data.</text>
</comment>
<feature type="domain" description="MaoC-like" evidence="1">
    <location>
        <begin position="18"/>
        <end position="126"/>
    </location>
</feature>
<dbReference type="CDD" id="cd03454">
    <property type="entry name" value="YdeM"/>
    <property type="match status" value="1"/>
</dbReference>
<reference evidence="2 3" key="1">
    <citation type="submission" date="2019-12" db="EMBL/GenBank/DDBJ databases">
        <title>Comparative genomics gives insights into the taxonomy of the Azoarcus-Aromatoleum group and reveals separate origins of nif in the plant-associated Azoarcus and non-plant-associated Aromatoleum sub-groups.</title>
        <authorList>
            <person name="Lafos M."/>
            <person name="Maluk M."/>
            <person name="Batista M."/>
            <person name="Junghare M."/>
            <person name="Carmona M."/>
            <person name="Faoro H."/>
            <person name="Cruz L.M."/>
            <person name="Battistoni F."/>
            <person name="De Souza E."/>
            <person name="Pedrosa F."/>
            <person name="Chen W.-M."/>
            <person name="Poole P.S."/>
            <person name="Dixon R.A."/>
            <person name="James E.K."/>
        </authorList>
    </citation>
    <scope>NUCLEOTIDE SEQUENCE [LARGE SCALE GENOMIC DNA]</scope>
    <source>
        <strain evidence="2 3">ToN1</strain>
    </source>
</reference>
<dbReference type="InterPro" id="IPR002539">
    <property type="entry name" value="MaoC-like_dom"/>
</dbReference>